<dbReference type="InParanoid" id="S0EYH7"/>
<dbReference type="PANTHER" id="PTHR42732:SF1">
    <property type="entry name" value="BETA-MANNOSIDASE"/>
    <property type="match status" value="1"/>
</dbReference>
<dbReference type="GO" id="GO:0004565">
    <property type="term" value="F:beta-galactosidase activity"/>
    <property type="evidence" value="ECO:0007669"/>
    <property type="project" value="UniProtKB-EC"/>
</dbReference>
<accession>S0EYH7</accession>
<dbReference type="InterPro" id="IPR036156">
    <property type="entry name" value="Beta-gal/glucu_dom_sf"/>
</dbReference>
<reference evidence="10" key="1">
    <citation type="submission" date="2013-03" db="EMBL/GenBank/DDBJ databases">
        <title>Genome sequence of Chthonomonas calidirosea, the first sequenced genome from the Armatimonadetes phylum (formally candidate division OP10).</title>
        <authorList>
            <person name="Lee K.C.Y."/>
            <person name="Morgan X.C."/>
            <person name="Dunfield P.F."/>
            <person name="Tamas I."/>
            <person name="Houghton K.M."/>
            <person name="Vyssotski M."/>
            <person name="Ryan J.L.J."/>
            <person name="Lagutin K."/>
            <person name="McDonald I.R."/>
            <person name="Stott M.B."/>
        </authorList>
    </citation>
    <scope>NUCLEOTIDE SEQUENCE [LARGE SCALE GENOMIC DNA]</scope>
    <source>
        <strain evidence="10">DSM 23976 / ICMP 18418 / T49</strain>
    </source>
</reference>
<dbReference type="AlphaFoldDB" id="S0EYH7"/>
<feature type="domain" description="Glycosyl hydrolases family 2 sugar binding" evidence="6">
    <location>
        <begin position="234"/>
        <end position="321"/>
    </location>
</feature>
<evidence type="ECO:0000259" key="4">
    <source>
        <dbReference type="Pfam" id="PF00703"/>
    </source>
</evidence>
<name>S0EYH7_CHTCT</name>
<protein>
    <submittedName>
        <fullName evidence="9">Beta-galactosidase/beta-glucuronidase</fullName>
        <ecNumber evidence="9">3.2.1.23</ecNumber>
    </submittedName>
</protein>
<dbReference type="RefSeq" id="WP_016482931.1">
    <property type="nucleotide sequence ID" value="NC_021487.1"/>
</dbReference>
<dbReference type="InterPro" id="IPR006103">
    <property type="entry name" value="Glyco_hydro_2_cat"/>
</dbReference>
<evidence type="ECO:0000259" key="8">
    <source>
        <dbReference type="Pfam" id="PF18565"/>
    </source>
</evidence>
<organism evidence="9 10">
    <name type="scientific">Chthonomonas calidirosea (strain DSM 23976 / ICMP 18418 / T49)</name>
    <dbReference type="NCBI Taxonomy" id="1303518"/>
    <lineage>
        <taxon>Bacteria</taxon>
        <taxon>Bacillati</taxon>
        <taxon>Armatimonadota</taxon>
        <taxon>Chthonomonadia</taxon>
        <taxon>Chthonomonadales</taxon>
        <taxon>Chthonomonadaceae</taxon>
        <taxon>Chthonomonas</taxon>
    </lineage>
</organism>
<dbReference type="InterPro" id="IPR006102">
    <property type="entry name" value="Ig-like_GH2"/>
</dbReference>
<dbReference type="Pfam" id="PF02837">
    <property type="entry name" value="Glyco_hydro_2_N"/>
    <property type="match status" value="1"/>
</dbReference>
<dbReference type="OrthoDB" id="9762066at2"/>
<dbReference type="HOGENOM" id="CLU_006501_0_1_0"/>
<dbReference type="SUPFAM" id="SSF49303">
    <property type="entry name" value="beta-Galactosidase/glucuronidase domain"/>
    <property type="match status" value="1"/>
</dbReference>
<feature type="domain" description="Glycoside hydrolase family 2 catalytic" evidence="5">
    <location>
        <begin position="448"/>
        <end position="601"/>
    </location>
</feature>
<dbReference type="STRING" id="454171.CP488_02514"/>
<dbReference type="SUPFAM" id="SSF51445">
    <property type="entry name" value="(Trans)glycosidases"/>
    <property type="match status" value="1"/>
</dbReference>
<dbReference type="InterPro" id="IPR006101">
    <property type="entry name" value="Glyco_hydro_2"/>
</dbReference>
<dbReference type="EC" id="3.2.1.23" evidence="9"/>
<gene>
    <name evidence="9" type="ORF">CCALI_01582</name>
</gene>
<dbReference type="InterPro" id="IPR013783">
    <property type="entry name" value="Ig-like_fold"/>
</dbReference>
<dbReference type="InterPro" id="IPR032311">
    <property type="entry name" value="DUF4982"/>
</dbReference>
<proteinExistence type="inferred from homology"/>
<dbReference type="Proteomes" id="UP000014227">
    <property type="component" value="Chromosome I"/>
</dbReference>
<evidence type="ECO:0000259" key="5">
    <source>
        <dbReference type="Pfam" id="PF02836"/>
    </source>
</evidence>
<keyword evidence="10" id="KW-1185">Reference proteome</keyword>
<dbReference type="InterPro" id="IPR051913">
    <property type="entry name" value="GH2_Domain-Containing"/>
</dbReference>
<evidence type="ECO:0000313" key="9">
    <source>
        <dbReference type="EMBL" id="CCW35398.1"/>
    </source>
</evidence>
<evidence type="ECO:0000259" key="7">
    <source>
        <dbReference type="Pfam" id="PF16355"/>
    </source>
</evidence>
<dbReference type="Pfam" id="PF00703">
    <property type="entry name" value="Glyco_hydro_2"/>
    <property type="match status" value="1"/>
</dbReference>
<sequence>MTHPRRWEKVFWVFAPLLLSFLFTTLPSQKGNARVRTRLDDNWRFHLGDIPSSLQGVPITQWYWQQGENDPKDVITYSNPQFDTSQWNTATPGQDTFHGRVGYSWYRTLLPSVTYPQPMLHFDSVDDNATVYLNGKFLLHHEGWDDPFNVPLQSAWRPNGPNVLLVLVQNTAGAGGIGNTLLMPYVNLDAARGPALPSYNDSLWRVVHLPHDFVVEGNYDEKADGSHGFLPTNVAWYRKHFYIPASAKGKSIWLYFEGIYRDSRFWLNGHFLGRHQSGYIGVRYDISPFLHYGAWNVLAVRVDARRAEGWWYEGGGIYRHVWLTIADPIHITPWGVFVTSQLPSSRQALLTIQTTVTNASHQSRGPVRLLSLILDATGQTVARSSSTLFVPPGQTRQLVQNISLSNPHLWSLESPYLYTAISRIEQGNDVLDEVKTEFGVRTIEFRADTGFYLNGKPVKLLGTCNHQDFAGVGIAMPDNLLWWHIAKLKEMGSNAYRCSHNPPSEELLTACDHLGMLVMDENRHLGDVYSPKTPHGAPYSDLSDLKAMIQRDRNHPSIIMWSMCNEEPLQGTEEGARIFAAMKRVVLSLDPTRPVTCAMNGDWGKGISNVEDLQGGNYNPGGYDWFHEHFPNKPFFASEAGSTVSDRGIYENDPQKGYVSAYDLNAPPWAQTAEDTWRPVAERPFVAGCFVWTGFDYRGEPTPYWWPCVNSHFGLMDMCGFPKDNYYYYKAWWGDKPIVHILPHWNWQGQEGKPISVWCYSNADEVELFLNGQSLGKKPMPKWGHVEWSVPYQPGTLEAKAYNAAGQTVATDVVETTGPAAALRLRPSTTTLPADGEEVALIEVDVVDAQGRTVPTADNLVHFQVSGAGTIAGVGNGDPSCHQPNIADYRSAFNGKCMLVVRAGEHAGLIHVRASADGLAPAEVTLTTTPSSLK</sequence>
<dbReference type="Pfam" id="PF16355">
    <property type="entry name" value="DUF4982"/>
    <property type="match status" value="1"/>
</dbReference>
<dbReference type="Pfam" id="PF18565">
    <property type="entry name" value="Glyco_hydro2_C5"/>
    <property type="match status" value="1"/>
</dbReference>
<dbReference type="EMBL" id="HF951689">
    <property type="protein sequence ID" value="CCW35398.1"/>
    <property type="molecule type" value="Genomic_DNA"/>
</dbReference>
<dbReference type="GO" id="GO:0005975">
    <property type="term" value="P:carbohydrate metabolic process"/>
    <property type="evidence" value="ECO:0007669"/>
    <property type="project" value="InterPro"/>
</dbReference>
<feature type="domain" description="Glycoside hydrolase family 2 immunoglobulin-like beta-sandwich" evidence="4">
    <location>
        <begin position="330"/>
        <end position="441"/>
    </location>
</feature>
<dbReference type="PROSITE" id="PS00608">
    <property type="entry name" value="GLYCOSYL_HYDROL_F2_2"/>
    <property type="match status" value="1"/>
</dbReference>
<dbReference type="NCBIfam" id="NF041462">
    <property type="entry name" value="GalA"/>
    <property type="match status" value="1"/>
</dbReference>
<evidence type="ECO:0000259" key="6">
    <source>
        <dbReference type="Pfam" id="PF02837"/>
    </source>
</evidence>
<dbReference type="eggNOG" id="COG3250">
    <property type="taxonomic scope" value="Bacteria"/>
</dbReference>
<feature type="domain" description="Glycoside hydrolase family 2" evidence="8">
    <location>
        <begin position="823"/>
        <end position="925"/>
    </location>
</feature>
<comment type="similarity">
    <text evidence="1">Belongs to the glycosyl hydrolase 2 family.</text>
</comment>
<keyword evidence="3 9" id="KW-0326">Glycosidase</keyword>
<dbReference type="Gene3D" id="2.60.120.260">
    <property type="entry name" value="Galactose-binding domain-like"/>
    <property type="match status" value="2"/>
</dbReference>
<dbReference type="PATRIC" id="fig|1303518.3.peg.1622"/>
<dbReference type="SUPFAM" id="SSF49785">
    <property type="entry name" value="Galactose-binding domain-like"/>
    <property type="match status" value="2"/>
</dbReference>
<dbReference type="InterPro" id="IPR040605">
    <property type="entry name" value="Glyco_hydro2_dom5"/>
</dbReference>
<dbReference type="KEGG" id="ccz:CCALI_01582"/>
<dbReference type="InterPro" id="IPR048230">
    <property type="entry name" value="GalA-like"/>
</dbReference>
<feature type="domain" description="DUF4982" evidence="7">
    <location>
        <begin position="752"/>
        <end position="810"/>
    </location>
</feature>
<dbReference type="InterPro" id="IPR008979">
    <property type="entry name" value="Galactose-bd-like_sf"/>
</dbReference>
<dbReference type="PANTHER" id="PTHR42732">
    <property type="entry name" value="BETA-GALACTOSIDASE"/>
    <property type="match status" value="1"/>
</dbReference>
<dbReference type="InterPro" id="IPR017853">
    <property type="entry name" value="GH"/>
</dbReference>
<dbReference type="Pfam" id="PF02836">
    <property type="entry name" value="Glyco_hydro_2_C"/>
    <property type="match status" value="1"/>
</dbReference>
<dbReference type="Gene3D" id="2.60.40.10">
    <property type="entry name" value="Immunoglobulins"/>
    <property type="match status" value="3"/>
</dbReference>
<evidence type="ECO:0000256" key="2">
    <source>
        <dbReference type="ARBA" id="ARBA00022801"/>
    </source>
</evidence>
<evidence type="ECO:0000256" key="3">
    <source>
        <dbReference type="ARBA" id="ARBA00023295"/>
    </source>
</evidence>
<evidence type="ECO:0000313" key="10">
    <source>
        <dbReference type="Proteomes" id="UP000014227"/>
    </source>
</evidence>
<dbReference type="PRINTS" id="PR00132">
    <property type="entry name" value="GLHYDRLASE2"/>
</dbReference>
<keyword evidence="2 9" id="KW-0378">Hydrolase</keyword>
<dbReference type="InterPro" id="IPR023232">
    <property type="entry name" value="Glyco_hydro_2_AS"/>
</dbReference>
<evidence type="ECO:0000256" key="1">
    <source>
        <dbReference type="ARBA" id="ARBA00007401"/>
    </source>
</evidence>
<dbReference type="Gene3D" id="3.20.20.80">
    <property type="entry name" value="Glycosidases"/>
    <property type="match status" value="1"/>
</dbReference>
<dbReference type="InterPro" id="IPR006104">
    <property type="entry name" value="Glyco_hydro_2_N"/>
</dbReference>